<evidence type="ECO:0000256" key="9">
    <source>
        <dbReference type="ARBA" id="ARBA00022729"/>
    </source>
</evidence>
<evidence type="ECO:0000256" key="12">
    <source>
        <dbReference type="ARBA" id="ARBA00022860"/>
    </source>
</evidence>
<dbReference type="InterPro" id="IPR004836">
    <property type="entry name" value="Na_Ca_Ex"/>
</dbReference>
<feature type="transmembrane region" description="Helical" evidence="20">
    <location>
        <begin position="473"/>
        <end position="493"/>
    </location>
</feature>
<feature type="non-terminal residue" evidence="22">
    <location>
        <position position="1"/>
    </location>
</feature>
<evidence type="ECO:0000256" key="1">
    <source>
        <dbReference type="ARBA" id="ARBA00004651"/>
    </source>
</evidence>
<comment type="subcellular location">
    <subcellularLocation>
        <location evidence="1">Cell membrane</location>
        <topology evidence="1">Multi-pass membrane protein</topology>
    </subcellularLocation>
</comment>
<dbReference type="InterPro" id="IPR051171">
    <property type="entry name" value="CaCA"/>
</dbReference>
<dbReference type="InterPro" id="IPR004837">
    <property type="entry name" value="NaCa_Exmemb"/>
</dbReference>
<feature type="transmembrane region" description="Helical" evidence="20">
    <location>
        <begin position="445"/>
        <end position="466"/>
    </location>
</feature>
<keyword evidence="15" id="KW-0406">Ion transport</keyword>
<evidence type="ECO:0000256" key="6">
    <source>
        <dbReference type="ARBA" id="ARBA00022568"/>
    </source>
</evidence>
<evidence type="ECO:0000256" key="14">
    <source>
        <dbReference type="ARBA" id="ARBA00023053"/>
    </source>
</evidence>
<keyword evidence="16 20" id="KW-0472">Membrane</keyword>
<evidence type="ECO:0000256" key="8">
    <source>
        <dbReference type="ARBA" id="ARBA00022723"/>
    </source>
</evidence>
<dbReference type="PANTHER" id="PTHR11878">
    <property type="entry name" value="SODIUM/CALCIUM EXCHANGER"/>
    <property type="match status" value="1"/>
</dbReference>
<evidence type="ECO:0000256" key="2">
    <source>
        <dbReference type="ARBA" id="ARBA00007489"/>
    </source>
</evidence>
<dbReference type="Gene3D" id="2.60.40.2030">
    <property type="match status" value="2"/>
</dbReference>
<gene>
    <name evidence="22" type="ORF">BaRGS_00007089</name>
</gene>
<keyword evidence="9" id="KW-0732">Signal</keyword>
<keyword evidence="10" id="KW-0677">Repeat</keyword>
<evidence type="ECO:0000256" key="10">
    <source>
        <dbReference type="ARBA" id="ARBA00022737"/>
    </source>
</evidence>
<name>A0ABD0LQY9_9CAEN</name>
<evidence type="ECO:0000256" key="4">
    <source>
        <dbReference type="ARBA" id="ARBA00022449"/>
    </source>
</evidence>
<evidence type="ECO:0000256" key="5">
    <source>
        <dbReference type="ARBA" id="ARBA00022475"/>
    </source>
</evidence>
<dbReference type="EMBL" id="JACVVK020000030">
    <property type="protein sequence ID" value="KAK7501658.1"/>
    <property type="molecule type" value="Genomic_DNA"/>
</dbReference>
<dbReference type="Proteomes" id="UP001519460">
    <property type="component" value="Unassembled WGS sequence"/>
</dbReference>
<organism evidence="22 23">
    <name type="scientific">Batillaria attramentaria</name>
    <dbReference type="NCBI Taxonomy" id="370345"/>
    <lineage>
        <taxon>Eukaryota</taxon>
        <taxon>Metazoa</taxon>
        <taxon>Spiralia</taxon>
        <taxon>Lophotrochozoa</taxon>
        <taxon>Mollusca</taxon>
        <taxon>Gastropoda</taxon>
        <taxon>Caenogastropoda</taxon>
        <taxon>Sorbeoconcha</taxon>
        <taxon>Cerithioidea</taxon>
        <taxon>Batillariidae</taxon>
        <taxon>Batillaria</taxon>
    </lineage>
</organism>
<keyword evidence="23" id="KW-1185">Reference proteome</keyword>
<evidence type="ECO:0000256" key="18">
    <source>
        <dbReference type="ARBA" id="ARBA00023201"/>
    </source>
</evidence>
<dbReference type="GO" id="GO:0006814">
    <property type="term" value="P:sodium ion transport"/>
    <property type="evidence" value="ECO:0007669"/>
    <property type="project" value="UniProtKB-KW"/>
</dbReference>
<dbReference type="AlphaFoldDB" id="A0ABD0LQY9"/>
<dbReference type="PANTHER" id="PTHR11878:SF70">
    <property type="entry name" value="CALX-BETA DOMAIN-CONTAINING PROTEIN"/>
    <property type="match status" value="1"/>
</dbReference>
<evidence type="ECO:0000256" key="3">
    <source>
        <dbReference type="ARBA" id="ARBA00022448"/>
    </source>
</evidence>
<dbReference type="SUPFAM" id="SSF141072">
    <property type="entry name" value="CalX-like"/>
    <property type="match status" value="2"/>
</dbReference>
<keyword evidence="13 20" id="KW-1133">Transmembrane helix</keyword>
<keyword evidence="3" id="KW-0813">Transport</keyword>
<evidence type="ECO:0000259" key="21">
    <source>
        <dbReference type="SMART" id="SM00237"/>
    </source>
</evidence>
<dbReference type="InterPro" id="IPR038081">
    <property type="entry name" value="CalX-like_sf"/>
</dbReference>
<feature type="domain" description="Calx-beta" evidence="21">
    <location>
        <begin position="112"/>
        <end position="237"/>
    </location>
</feature>
<keyword evidence="11" id="KW-0106">Calcium</keyword>
<sequence length="621" mass="67916">NVRVIGHQHGASGFSRPKELRVLEAERAHKISVVTLGHGDKSKDENELREALSILSTKEKRHSPEQHTFARARFRHAAVSTLMGGKATHHVAHKTNMSDVVARVQTITDAIKQGKPPVGDVLGKFTFGTDRYAVLESAGHLTIDVLFHRQLIGRKSILNGLHPTASSDVDPQSGKCSLGVVTVDYETREGSAKAGKDFKYTQGSLTFNENEYRKTIQIPIINDDQYEADVDFYVILKNPGGGAGLGDPNITRITVVDDDEPGEFLFEQHHYHADMKKGKADVRVVREHGFDGTVTLEYSTIPGTAKGGSTLGPNVDFVESHGTLSFDHGETSKIITININRKMEESKNFIVALRNPSLGAKIGIRSAAVIHLNHKDELLERVGEILEENKEEDVTWGGQFVEAMTVSNDEKDEDGNEIEVTWVNYVMHFLTFFWKILCACIPPTYIWGAWPSFLASLFVIGTITAFIEQLGGLLGCVTGLKTSVTGITLIALGTSLPDTFASRTAAVQDEHADAAIGNITGSNSVNVFLGLGLPWVLSTMYKLAKGKTHKVLEGNLAFSVYVYTILAVITVVAILLRRKMSGGELGGKSLPGKVLFATFLASMWVIYIILSSLKAYDQLPF</sequence>
<dbReference type="GO" id="GO:0005516">
    <property type="term" value="F:calmodulin binding"/>
    <property type="evidence" value="ECO:0007669"/>
    <property type="project" value="UniProtKB-KW"/>
</dbReference>
<evidence type="ECO:0000256" key="19">
    <source>
        <dbReference type="ARBA" id="ARBA00033667"/>
    </source>
</evidence>
<evidence type="ECO:0000256" key="20">
    <source>
        <dbReference type="SAM" id="Phobius"/>
    </source>
</evidence>
<proteinExistence type="inferred from homology"/>
<comment type="similarity">
    <text evidence="2">Belongs to the Ca(2+):cation antiporter (CaCA) (TC 2.A.19) family. SLC8 subfamily.</text>
</comment>
<keyword evidence="14" id="KW-0915">Sodium</keyword>
<dbReference type="SMART" id="SM00237">
    <property type="entry name" value="Calx_beta"/>
    <property type="match status" value="2"/>
</dbReference>
<keyword evidence="12" id="KW-0112">Calmodulin-binding</keyword>
<evidence type="ECO:0000256" key="7">
    <source>
        <dbReference type="ARBA" id="ARBA00022692"/>
    </source>
</evidence>
<evidence type="ECO:0000256" key="15">
    <source>
        <dbReference type="ARBA" id="ARBA00023065"/>
    </source>
</evidence>
<comment type="caution">
    <text evidence="22">The sequence shown here is derived from an EMBL/GenBank/DDBJ whole genome shotgun (WGS) entry which is preliminary data.</text>
</comment>
<dbReference type="Gene3D" id="1.20.1420.30">
    <property type="entry name" value="NCX, central ion-binding region"/>
    <property type="match status" value="1"/>
</dbReference>
<accession>A0ABD0LQY9</accession>
<dbReference type="Pfam" id="PF01699">
    <property type="entry name" value="Na_Ca_ex"/>
    <property type="match status" value="1"/>
</dbReference>
<evidence type="ECO:0000313" key="22">
    <source>
        <dbReference type="EMBL" id="KAK7501658.1"/>
    </source>
</evidence>
<feature type="domain" description="Calx-beta" evidence="21">
    <location>
        <begin position="251"/>
        <end position="354"/>
    </location>
</feature>
<dbReference type="InterPro" id="IPR044880">
    <property type="entry name" value="NCX_ion-bd_dom_sf"/>
</dbReference>
<feature type="transmembrane region" description="Helical" evidence="20">
    <location>
        <begin position="556"/>
        <end position="576"/>
    </location>
</feature>
<keyword evidence="6" id="KW-0109">Calcium transport</keyword>
<comment type="catalytic activity">
    <reaction evidence="19">
        <text>Ca(2+)(in) + 3 Na(+)(out) = Ca(2+)(out) + 3 Na(+)(in)</text>
        <dbReference type="Rhea" id="RHEA:69955"/>
        <dbReference type="ChEBI" id="CHEBI:29101"/>
        <dbReference type="ChEBI" id="CHEBI:29108"/>
    </reaction>
</comment>
<dbReference type="GO" id="GO:0046872">
    <property type="term" value="F:metal ion binding"/>
    <property type="evidence" value="ECO:0007669"/>
    <property type="project" value="UniProtKB-KW"/>
</dbReference>
<protein>
    <recommendedName>
        <fullName evidence="21">Calx-beta domain-containing protein</fullName>
    </recommendedName>
</protein>
<keyword evidence="18" id="KW-0739">Sodium transport</keyword>
<dbReference type="GO" id="GO:0015297">
    <property type="term" value="F:antiporter activity"/>
    <property type="evidence" value="ECO:0007669"/>
    <property type="project" value="UniProtKB-KW"/>
</dbReference>
<keyword evidence="17" id="KW-0325">Glycoprotein</keyword>
<keyword evidence="4" id="KW-0050">Antiport</keyword>
<evidence type="ECO:0000256" key="17">
    <source>
        <dbReference type="ARBA" id="ARBA00023180"/>
    </source>
</evidence>
<evidence type="ECO:0000256" key="11">
    <source>
        <dbReference type="ARBA" id="ARBA00022837"/>
    </source>
</evidence>
<evidence type="ECO:0000256" key="16">
    <source>
        <dbReference type="ARBA" id="ARBA00023136"/>
    </source>
</evidence>
<evidence type="ECO:0000313" key="23">
    <source>
        <dbReference type="Proteomes" id="UP001519460"/>
    </source>
</evidence>
<dbReference type="Pfam" id="PF03160">
    <property type="entry name" value="Calx-beta"/>
    <property type="match status" value="1"/>
</dbReference>
<dbReference type="InterPro" id="IPR003644">
    <property type="entry name" value="Calx_beta"/>
</dbReference>
<reference evidence="22 23" key="1">
    <citation type="journal article" date="2023" name="Sci. Data">
        <title>Genome assembly of the Korean intertidal mud-creeper Batillaria attramentaria.</title>
        <authorList>
            <person name="Patra A.K."/>
            <person name="Ho P.T."/>
            <person name="Jun S."/>
            <person name="Lee S.J."/>
            <person name="Kim Y."/>
            <person name="Won Y.J."/>
        </authorList>
    </citation>
    <scope>NUCLEOTIDE SEQUENCE [LARGE SCALE GENOMIC DNA]</scope>
    <source>
        <strain evidence="22">Wonlab-2016</strain>
    </source>
</reference>
<keyword evidence="8" id="KW-0479">Metal-binding</keyword>
<feature type="transmembrane region" description="Helical" evidence="20">
    <location>
        <begin position="596"/>
        <end position="616"/>
    </location>
</feature>
<evidence type="ECO:0000256" key="13">
    <source>
        <dbReference type="ARBA" id="ARBA00022989"/>
    </source>
</evidence>
<keyword evidence="7 20" id="KW-0812">Transmembrane</keyword>
<dbReference type="PRINTS" id="PR01259">
    <property type="entry name" value="NACAEXCHNGR"/>
</dbReference>
<dbReference type="GO" id="GO:0005886">
    <property type="term" value="C:plasma membrane"/>
    <property type="evidence" value="ECO:0007669"/>
    <property type="project" value="UniProtKB-SubCell"/>
</dbReference>
<dbReference type="GO" id="GO:0006816">
    <property type="term" value="P:calcium ion transport"/>
    <property type="evidence" value="ECO:0007669"/>
    <property type="project" value="UniProtKB-KW"/>
</dbReference>
<keyword evidence="5" id="KW-1003">Cell membrane</keyword>